<name>A0ABS5DS51_9BURK</name>
<evidence type="ECO:0000256" key="1">
    <source>
        <dbReference type="SAM" id="SignalP"/>
    </source>
</evidence>
<organism evidence="2 3">
    <name type="scientific">Ideonella paludis</name>
    <dbReference type="NCBI Taxonomy" id="1233411"/>
    <lineage>
        <taxon>Bacteria</taxon>
        <taxon>Pseudomonadati</taxon>
        <taxon>Pseudomonadota</taxon>
        <taxon>Betaproteobacteria</taxon>
        <taxon>Burkholderiales</taxon>
        <taxon>Sphaerotilaceae</taxon>
        <taxon>Ideonella</taxon>
    </lineage>
</organism>
<accession>A0ABS5DS51</accession>
<keyword evidence="3" id="KW-1185">Reference proteome</keyword>
<keyword evidence="1" id="KW-0732">Signal</keyword>
<protein>
    <submittedName>
        <fullName evidence="2">DUF3261 domain-containing protein</fullName>
    </submittedName>
</protein>
<comment type="caution">
    <text evidence="2">The sequence shown here is derived from an EMBL/GenBank/DDBJ whole genome shotgun (WGS) entry which is preliminary data.</text>
</comment>
<proteinExistence type="predicted"/>
<dbReference type="InterPro" id="IPR021675">
    <property type="entry name" value="DUF3261"/>
</dbReference>
<dbReference type="Pfam" id="PF11659">
    <property type="entry name" value="DUF3261"/>
    <property type="match status" value="1"/>
</dbReference>
<dbReference type="RefSeq" id="WP_210805413.1">
    <property type="nucleotide sequence ID" value="NZ_JAGQDG010000001.1"/>
</dbReference>
<dbReference type="Proteomes" id="UP000672097">
    <property type="component" value="Unassembled WGS sequence"/>
</dbReference>
<feature type="signal peptide" evidence="1">
    <location>
        <begin position="1"/>
        <end position="25"/>
    </location>
</feature>
<evidence type="ECO:0000313" key="2">
    <source>
        <dbReference type="EMBL" id="MBQ0933968.1"/>
    </source>
</evidence>
<feature type="chain" id="PRO_5046309420" evidence="1">
    <location>
        <begin position="26"/>
        <end position="199"/>
    </location>
</feature>
<evidence type="ECO:0000313" key="3">
    <source>
        <dbReference type="Proteomes" id="UP000672097"/>
    </source>
</evidence>
<gene>
    <name evidence="2" type="ORF">KAK11_01420</name>
</gene>
<sequence>MSQGKKLPLAMLAALLMHGCTNSPAPDTSHDLPLLRLSPASLGCVLSAQQRIVVATQGRAEQSAEVLLEVDAEAVRLALVALGQTVARLSWDGLTLNQQRAAWAPEPLSGERVLSELQMAGWPLQAVQQALPPGWTMSADTNVRELRQAGELRLRVHYEANRVWSLDNPKQGYRLTIHTLTHSAEPTQTAALPFGSACR</sequence>
<reference evidence="2 3" key="1">
    <citation type="submission" date="2021-04" db="EMBL/GenBank/DDBJ databases">
        <title>The genome sequence of type strain Ideonella paludis KCTC 32238.</title>
        <authorList>
            <person name="Liu Y."/>
        </authorList>
    </citation>
    <scope>NUCLEOTIDE SEQUENCE [LARGE SCALE GENOMIC DNA]</scope>
    <source>
        <strain evidence="2 3">KCTC 32238</strain>
    </source>
</reference>
<dbReference type="EMBL" id="JAGQDG010000001">
    <property type="protein sequence ID" value="MBQ0933968.1"/>
    <property type="molecule type" value="Genomic_DNA"/>
</dbReference>